<name>A0A3P7NNH5_DIBLA</name>
<evidence type="ECO:0000313" key="2">
    <source>
        <dbReference type="Proteomes" id="UP000281553"/>
    </source>
</evidence>
<evidence type="ECO:0000313" key="1">
    <source>
        <dbReference type="EMBL" id="VDN09942.1"/>
    </source>
</evidence>
<dbReference type="Proteomes" id="UP000281553">
    <property type="component" value="Unassembled WGS sequence"/>
</dbReference>
<dbReference type="OrthoDB" id="343783at2759"/>
<reference evidence="1 2" key="1">
    <citation type="submission" date="2018-11" db="EMBL/GenBank/DDBJ databases">
        <authorList>
            <consortium name="Pathogen Informatics"/>
        </authorList>
    </citation>
    <scope>NUCLEOTIDE SEQUENCE [LARGE SCALE GENOMIC DNA]</scope>
</reference>
<accession>A0A3P7NNH5</accession>
<proteinExistence type="predicted"/>
<sequence length="773" mass="85795">MEEVDIEDRLEIILPAITQLTDITTNFAAYTGFTDSGGGNATASSVDCDGKESVWRRWLYDGCFRWLRDRLRVVTVSNQTATNYFRLAAHISGLALRANVCSREANSWLSYASMMERLLTLTNSSTFCPQISPELPEDINLQAGVQLARHLFSSIICPALQFEDAKLPFSPARVSAFQALLYWLCGHSTRDACFPQDDLIWLYLFEAWLKDSQPASATLLSTLDDLLRRLHRNPGSCSGSHAMKTPMQLCCHSDSSCIYWDVWDSGLGRLGFLLRLLSESLLPTVLYCCSVPGDADHSSLASPSWDAMHGQAAMAFAIVVRIIDLVDFIAIPYSFGRLDLAEFVYCLRRTVSVLRTVFSKFSDTFSSDNRSETLADTAFTKLELWALNGECLRKNLDLETVLSFTVNTLHWLQHLSSLALQPGVLLPNKDLMTAETAQLNTSSNSTVYDSQLSSLFMDGVQMVSMLATKTGLVDSAALPLLCILVELVATLCPKTNGMRNFMNELVTFMKIHNYNSILKKPLTLLIKLGCIRITSSLGSPQLITSGSFPSCSKASMEGEAGQICTDLVTNQLPQWIACSVRRHFTSSRLDHTMVLGLSLSLPFPTANSCLRQVIVDSPSATNKLKSITAMLVKCHRLQPLIYTPTLVKGVLDLWRRAQWDTALRPYGLRVSRRDPRSDLVLQHLIDMVPTLSIPSSTKPLPPVDLLAKFCAFFKQDLWAALLNHLRILLCPPDFNEATSVYSTQQCSQPQPETTLKVGEVPTFTPNPLAIAIK</sequence>
<dbReference type="AlphaFoldDB" id="A0A3P7NNH5"/>
<keyword evidence="2" id="KW-1185">Reference proteome</keyword>
<protein>
    <submittedName>
        <fullName evidence="1">Uncharacterized protein</fullName>
    </submittedName>
</protein>
<organism evidence="1 2">
    <name type="scientific">Dibothriocephalus latus</name>
    <name type="common">Fish tapeworm</name>
    <name type="synonym">Diphyllobothrium latum</name>
    <dbReference type="NCBI Taxonomy" id="60516"/>
    <lineage>
        <taxon>Eukaryota</taxon>
        <taxon>Metazoa</taxon>
        <taxon>Spiralia</taxon>
        <taxon>Lophotrochozoa</taxon>
        <taxon>Platyhelminthes</taxon>
        <taxon>Cestoda</taxon>
        <taxon>Eucestoda</taxon>
        <taxon>Diphyllobothriidea</taxon>
        <taxon>Diphyllobothriidae</taxon>
        <taxon>Dibothriocephalus</taxon>
    </lineage>
</organism>
<gene>
    <name evidence="1" type="ORF">DILT_LOCUS5773</name>
</gene>
<dbReference type="EMBL" id="UYRU01048119">
    <property type="protein sequence ID" value="VDN09942.1"/>
    <property type="molecule type" value="Genomic_DNA"/>
</dbReference>